<evidence type="ECO:0000313" key="3">
    <source>
        <dbReference type="Proteomes" id="UP000236290"/>
    </source>
</evidence>
<keyword evidence="1" id="KW-0732">Signal</keyword>
<comment type="caution">
    <text evidence="2">The sequence shown here is derived from an EMBL/GenBank/DDBJ whole genome shotgun (WGS) entry which is preliminary data.</text>
</comment>
<evidence type="ECO:0000256" key="1">
    <source>
        <dbReference type="SAM" id="SignalP"/>
    </source>
</evidence>
<accession>A0A2K0U9K4</accession>
<protein>
    <submittedName>
        <fullName evidence="2">Uncharacterized protein</fullName>
    </submittedName>
</protein>
<organism evidence="2 3">
    <name type="scientific">Trichoderma harzianum</name>
    <name type="common">Hypocrea lixii</name>
    <dbReference type="NCBI Taxonomy" id="5544"/>
    <lineage>
        <taxon>Eukaryota</taxon>
        <taxon>Fungi</taxon>
        <taxon>Dikarya</taxon>
        <taxon>Ascomycota</taxon>
        <taxon>Pezizomycotina</taxon>
        <taxon>Sordariomycetes</taxon>
        <taxon>Hypocreomycetidae</taxon>
        <taxon>Hypocreales</taxon>
        <taxon>Hypocreaceae</taxon>
        <taxon>Trichoderma</taxon>
    </lineage>
</organism>
<dbReference type="OrthoDB" id="4892440at2759"/>
<reference evidence="2 3" key="1">
    <citation type="submission" date="2017-02" db="EMBL/GenBank/DDBJ databases">
        <title>Genomes of Trichoderma spp. with biocontrol activity.</title>
        <authorList>
            <person name="Gardiner D."/>
            <person name="Kazan K."/>
            <person name="Vos C."/>
            <person name="Harvey P."/>
        </authorList>
    </citation>
    <scope>NUCLEOTIDE SEQUENCE [LARGE SCALE GENOMIC DNA]</scope>
    <source>
        <strain evidence="2 3">Tr1</strain>
    </source>
</reference>
<feature type="signal peptide" evidence="1">
    <location>
        <begin position="1"/>
        <end position="17"/>
    </location>
</feature>
<dbReference type="Proteomes" id="UP000236290">
    <property type="component" value="Unassembled WGS sequence"/>
</dbReference>
<gene>
    <name evidence="2" type="ORF">THARTR1_05022</name>
</gene>
<name>A0A2K0U9K4_TRIHA</name>
<sequence length="57" mass="6023">MQFSALIAAALTGLAAASPAHHFHDKSTAQIAYTYSNGTYTKPINVKINNGAQKLCT</sequence>
<proteinExistence type="predicted"/>
<evidence type="ECO:0000313" key="2">
    <source>
        <dbReference type="EMBL" id="PNP54465.1"/>
    </source>
</evidence>
<feature type="chain" id="PRO_5014431238" evidence="1">
    <location>
        <begin position="18"/>
        <end position="57"/>
    </location>
</feature>
<dbReference type="EMBL" id="MTYI01000059">
    <property type="protein sequence ID" value="PNP54465.1"/>
    <property type="molecule type" value="Genomic_DNA"/>
</dbReference>
<dbReference type="AlphaFoldDB" id="A0A2K0U9K4"/>